<dbReference type="AlphaFoldDB" id="A0A0V1E516"/>
<accession>A0A0V1E516</accession>
<gene>
    <name evidence="1" type="ORF">T4A_7277</name>
</gene>
<proteinExistence type="predicted"/>
<dbReference type="Proteomes" id="UP000054632">
    <property type="component" value="Unassembled WGS sequence"/>
</dbReference>
<evidence type="ECO:0000313" key="2">
    <source>
        <dbReference type="Proteomes" id="UP000054632"/>
    </source>
</evidence>
<reference evidence="1 2" key="1">
    <citation type="submission" date="2015-01" db="EMBL/GenBank/DDBJ databases">
        <title>Evolution of Trichinella species and genotypes.</title>
        <authorList>
            <person name="Korhonen P.K."/>
            <person name="Edoardo P."/>
            <person name="Giuseppe L.R."/>
            <person name="Gasser R.B."/>
        </authorList>
    </citation>
    <scope>NUCLEOTIDE SEQUENCE [LARGE SCALE GENOMIC DNA]</scope>
    <source>
        <strain evidence="1">ISS13</strain>
    </source>
</reference>
<protein>
    <submittedName>
        <fullName evidence="1">Uncharacterized protein</fullName>
    </submittedName>
</protein>
<organism evidence="1 2">
    <name type="scientific">Trichinella pseudospiralis</name>
    <name type="common">Parasitic roundworm</name>
    <dbReference type="NCBI Taxonomy" id="6337"/>
    <lineage>
        <taxon>Eukaryota</taxon>
        <taxon>Metazoa</taxon>
        <taxon>Ecdysozoa</taxon>
        <taxon>Nematoda</taxon>
        <taxon>Enoplea</taxon>
        <taxon>Dorylaimia</taxon>
        <taxon>Trichinellida</taxon>
        <taxon>Trichinellidae</taxon>
        <taxon>Trichinella</taxon>
    </lineage>
</organism>
<name>A0A0V1E516_TRIPS</name>
<evidence type="ECO:0000313" key="1">
    <source>
        <dbReference type="EMBL" id="KRY68726.1"/>
    </source>
</evidence>
<sequence>MKIEFKFTSISETVKGHSCEKCLLKNAFHKQQSLLLCTSADIKRLNGGGGTKAAAETYCESKEKEKRKYTSFQKSGPLSRGIFSFARYYKIYTIIISDDVVNFQKLMQTSTAVIGRRLDGRQTRQCMHSFCSIIRSRLVVRLGCHLDFNFCWDRLCPCSFPQFCLNVDV</sequence>
<dbReference type="EMBL" id="JYDR01000105">
    <property type="protein sequence ID" value="KRY68726.1"/>
    <property type="molecule type" value="Genomic_DNA"/>
</dbReference>
<comment type="caution">
    <text evidence="1">The sequence shown here is derived from an EMBL/GenBank/DDBJ whole genome shotgun (WGS) entry which is preliminary data.</text>
</comment>